<evidence type="ECO:0000313" key="3">
    <source>
        <dbReference type="Proteomes" id="UP000193942"/>
    </source>
</evidence>
<proteinExistence type="predicted"/>
<evidence type="ECO:0000256" key="1">
    <source>
        <dbReference type="SAM" id="MobiDB-lite"/>
    </source>
</evidence>
<dbReference type="EMBL" id="ADIZ01000046">
    <property type="protein sequence ID" value="OSK88027.1"/>
    <property type="molecule type" value="Genomic_DNA"/>
</dbReference>
<organism evidence="2 3">
    <name type="scientific">Escherichia coli TA447</name>
    <dbReference type="NCBI Taxonomy" id="656447"/>
    <lineage>
        <taxon>Bacteria</taxon>
        <taxon>Pseudomonadati</taxon>
        <taxon>Pseudomonadota</taxon>
        <taxon>Gammaproteobacteria</taxon>
        <taxon>Enterobacterales</taxon>
        <taxon>Enterobacteriaceae</taxon>
        <taxon>Escherichia</taxon>
    </lineage>
</organism>
<name>A0A1X3IT86_ECOLX</name>
<evidence type="ECO:0000313" key="2">
    <source>
        <dbReference type="EMBL" id="OSK88027.1"/>
    </source>
</evidence>
<gene>
    <name evidence="2" type="ORF">ECXG_04226</name>
</gene>
<accession>A0A1X3IT86</accession>
<comment type="caution">
    <text evidence="2">The sequence shown here is derived from an EMBL/GenBank/DDBJ whole genome shotgun (WGS) entry which is preliminary data.</text>
</comment>
<sequence length="43" mass="4632">MTVPVTPLHHAGDKATGTQVTPRRSAVSGVFILSPYLWRALSL</sequence>
<reference evidence="2 3" key="1">
    <citation type="submission" date="2010-04" db="EMBL/GenBank/DDBJ databases">
        <title>The Genome Sequence of Escherichia coli TA447.</title>
        <authorList>
            <consortium name="The Broad Institute Genome Sequencing Platform"/>
            <consortium name="The Broad Institute Genome Sequencing Center for Infectious Disease"/>
            <person name="Feldgarden M."/>
            <person name="Gordon D.M."/>
            <person name="Johnson J.R."/>
            <person name="Johnston B.D."/>
            <person name="Young S."/>
            <person name="Zeng Q."/>
            <person name="Koehrsen M."/>
            <person name="Alvarado L."/>
            <person name="Berlin A.M."/>
            <person name="Borenstein D."/>
            <person name="Chapman S.B."/>
            <person name="Chen Z."/>
            <person name="Engels R."/>
            <person name="Freedman E."/>
            <person name="Gellesch M."/>
            <person name="Goldberg J."/>
            <person name="Griggs A."/>
            <person name="Gujja S."/>
            <person name="Heilman E.R."/>
            <person name="Heiman D.I."/>
            <person name="Hepburn T.A."/>
            <person name="Howarth C."/>
            <person name="Jen D."/>
            <person name="Larson L."/>
            <person name="Mehta T."/>
            <person name="Park D."/>
            <person name="Pearson M."/>
            <person name="Richards J."/>
            <person name="Roberts A."/>
            <person name="Saif S."/>
            <person name="Shea T.D."/>
            <person name="Shenoy N."/>
            <person name="Sisk P."/>
            <person name="Stolte C."/>
            <person name="Sykes S.N."/>
            <person name="Walk T."/>
            <person name="White J."/>
            <person name="Yandava C."/>
            <person name="Haas B."/>
            <person name="Henn M.R."/>
            <person name="Nusbaum C."/>
            <person name="Birren B."/>
        </authorList>
    </citation>
    <scope>NUCLEOTIDE SEQUENCE [LARGE SCALE GENOMIC DNA]</scope>
    <source>
        <strain evidence="2 3">TA447</strain>
    </source>
</reference>
<protein>
    <submittedName>
        <fullName evidence="2">Uncharacterized protein</fullName>
    </submittedName>
</protein>
<dbReference type="AlphaFoldDB" id="A0A1X3IT86"/>
<feature type="region of interest" description="Disordered" evidence="1">
    <location>
        <begin position="1"/>
        <end position="20"/>
    </location>
</feature>
<dbReference type="Proteomes" id="UP000193942">
    <property type="component" value="Unassembled WGS sequence"/>
</dbReference>